<organism evidence="3 4">
    <name type="scientific">Cryptosporidium muris (strain RN66)</name>
    <dbReference type="NCBI Taxonomy" id="441375"/>
    <lineage>
        <taxon>Eukaryota</taxon>
        <taxon>Sar</taxon>
        <taxon>Alveolata</taxon>
        <taxon>Apicomplexa</taxon>
        <taxon>Conoidasida</taxon>
        <taxon>Coccidia</taxon>
        <taxon>Eucoccidiorida</taxon>
        <taxon>Eimeriorina</taxon>
        <taxon>Cryptosporidiidae</taxon>
        <taxon>Cryptosporidium</taxon>
    </lineage>
</organism>
<feature type="region of interest" description="Disordered" evidence="2">
    <location>
        <begin position="517"/>
        <end position="543"/>
    </location>
</feature>
<feature type="region of interest" description="Disordered" evidence="2">
    <location>
        <begin position="1"/>
        <end position="73"/>
    </location>
</feature>
<proteinExistence type="predicted"/>
<protein>
    <submittedName>
        <fullName evidence="3">Uncharacterized protein</fullName>
    </submittedName>
</protein>
<feature type="coiled-coil region" evidence="1">
    <location>
        <begin position="964"/>
        <end position="1071"/>
    </location>
</feature>
<feature type="coiled-coil region" evidence="1">
    <location>
        <begin position="1289"/>
        <end position="1343"/>
    </location>
</feature>
<dbReference type="OMA" id="NTREMIN"/>
<reference evidence="3" key="1">
    <citation type="submission" date="2008-06" db="EMBL/GenBank/DDBJ databases">
        <authorList>
            <person name="Lorenzi H."/>
            <person name="Inman J."/>
            <person name="Miller J."/>
            <person name="Schobel S."/>
            <person name="Amedeo P."/>
            <person name="Caler E.V."/>
            <person name="da Silva J."/>
        </authorList>
    </citation>
    <scope>NUCLEOTIDE SEQUENCE [LARGE SCALE GENOMIC DNA]</scope>
    <source>
        <strain evidence="3">RN66</strain>
    </source>
</reference>
<dbReference type="STRING" id="441375.B6AJ40"/>
<dbReference type="Proteomes" id="UP000001460">
    <property type="component" value="Unassembled WGS sequence"/>
</dbReference>
<name>B6AJ40_CRYMR</name>
<dbReference type="RefSeq" id="XP_002142580.1">
    <property type="nucleotide sequence ID" value="XM_002142544.1"/>
</dbReference>
<evidence type="ECO:0000313" key="4">
    <source>
        <dbReference type="Proteomes" id="UP000001460"/>
    </source>
</evidence>
<feature type="region of interest" description="Disordered" evidence="2">
    <location>
        <begin position="381"/>
        <end position="487"/>
    </location>
</feature>
<gene>
    <name evidence="3" type="ORF">CMU_011830</name>
</gene>
<feature type="compositionally biased region" description="Basic and acidic residues" evidence="2">
    <location>
        <begin position="432"/>
        <end position="447"/>
    </location>
</feature>
<evidence type="ECO:0000313" key="3">
    <source>
        <dbReference type="EMBL" id="EEA08231.1"/>
    </source>
</evidence>
<keyword evidence="1" id="KW-0175">Coiled coil</keyword>
<feature type="compositionally biased region" description="Polar residues" evidence="2">
    <location>
        <begin position="1"/>
        <end position="16"/>
    </location>
</feature>
<feature type="compositionally biased region" description="Polar residues" evidence="2">
    <location>
        <begin position="417"/>
        <end position="428"/>
    </location>
</feature>
<evidence type="ECO:0000256" key="2">
    <source>
        <dbReference type="SAM" id="MobiDB-lite"/>
    </source>
</evidence>
<dbReference type="GeneID" id="6997676"/>
<feature type="coiled-coil region" evidence="1">
    <location>
        <begin position="1117"/>
        <end position="1191"/>
    </location>
</feature>
<accession>B6AJ40</accession>
<sequence>MKENEGVNNNREQSGDNYLGMKGNEGFNNNEGRNEDDDLGINKNEEFINNEQNEDNYLGMKGNEGFINNEGRNEDDDLGINKNEEFINNEQNEDNYLGMKGNEGFNNNGGQSEDNNLGMKGNERFINNEGRNEDDDLGINKSEEFINNEQNEDNYLGMKGNEGFNNNGGQNGDNEESDENKEQNGDNKVGINETRRFDETYRDNYEKFGDHKYVSNKGQTEIEDENEKELSNNIREEELGEDNRNIINRENFIVENDKEKFNDSNIKSENLETNNEGRKFNNTKEELNENNEKTLKDFIIENEDNENIGESGKDKETKNRYFGIYSEGERNDDKNLARELIKDSKVDNREYLGGSDEYREFIDNNENKLYNNNRIESERYLKSGGEIDQEDEYDKSSNNSKEKLSEYEDIENEEYFRSNNENNKGVTDNSDEEIRNKDFEVESKDGENLTNSNLDKKLGDFTRDREKIGLDGDSHEDKGLKNNQEEKFVGNDVVHEKKLFGSYKEDKEDEDNRELVNNYIGQESRTHKKYSEDDNEETTGKEDKVLYDWDDLSNKATIIDGNQKIIGSNNKSIYEYVNDRETRKLDTEDLDLIKHEYKESEQNMNQGEYQSKSGKYKQEENINKEDNGKLEFGDQLAEVENNSGIEEFGESNVDTEKDGFLAPPENEKIHDNLEYVNQHAGIGDIGSNNNEYHNQITQIVNETPNNGDVVMSETDFVGYEPAFENENNKHLNMDDIQSIVDTEEITEYLPEENTLTTESHHLFDDFHNEKYRNVDKDELEFSKFNNGILKDIYETKDKRETGYIEEQGKEGIKDIQDNGFFKKVDDSLRSGYDNENLTNESHENSIISDIEYKKAGIENIIPEMGYNTNSLDNGGKIKEISIDKNIPSGSFVEQSSQRVIYDVPHNQNKMSDASIIHDSIPFQDLDLKTAINFTKEKQKKIKEMINETERHIKSIEPIESKSFIESINNEISQLKNEQENTREMINETEKQIKPLGVIESESLTKSIENEISQVRDKQKSIKEMINETERRIKSIEPIESKSVIESIKNAISQLKNEQENTKEMINKTKKQIKPLGLMESKSFIESIKNAISKLKTRQEYIRGMINETEKQIKPLGLMESKSFIESINNEISQLKNEQENTREMINETEKQIEPLELMESKSVIESIKNAISQLKNEQENTREMINETEKQIKPRGFIESKSLFSSDLHQNKLGRKVFRKPMSRLKQSISNMVSNSPKKKKLDTYIQPEISSYQKYISDEQIVNMIREEIQKLAEEKSFRVLSPKLKKLDEQQLKIKNMIGNLQVLNSKNKGERSLTSDIIAIEEEENNLQSLLNSIHNSLKLLITQNPELIDIELEEIPPTNYGQKIIIEEMSSKKSDSDISSILPSIDIVKDGQKKLKIEINDITKQLKYSSSNEVKSLSTSHKIPLNNYDGNNQLEIQQDQGPLLDKGEQSIQTFDSSPNNVQTSTDKLINDEVEHPINDLKNENLHDNKNEFELEDSKTQYYNTNEVPGQENNILEFEGNSYSDSSKKYVRGNLRGTREERLENDNNNSKRRRSLGTIREVEEAQNEREWIMKFPPKLKSSIMRKRPDLFTSEEIANAEREAANYL</sequence>
<feature type="region of interest" description="Disordered" evidence="2">
    <location>
        <begin position="153"/>
        <end position="198"/>
    </location>
</feature>
<keyword evidence="4" id="KW-1185">Reference proteome</keyword>
<feature type="compositionally biased region" description="Basic and acidic residues" evidence="2">
    <location>
        <begin position="454"/>
        <end position="487"/>
    </location>
</feature>
<evidence type="ECO:0000256" key="1">
    <source>
        <dbReference type="SAM" id="Coils"/>
    </source>
</evidence>
<dbReference type="OrthoDB" id="10443226at2759"/>
<dbReference type="VEuPathDB" id="CryptoDB:CMU_011830"/>
<dbReference type="EMBL" id="DS989737">
    <property type="protein sequence ID" value="EEA08231.1"/>
    <property type="molecule type" value="Genomic_DNA"/>
</dbReference>